<reference evidence="4 5" key="1">
    <citation type="submission" date="2016-11" db="EMBL/GenBank/DDBJ databases">
        <authorList>
            <person name="Jaros S."/>
            <person name="Januszkiewicz K."/>
            <person name="Wedrychowicz H."/>
        </authorList>
    </citation>
    <scope>NUCLEOTIDE SEQUENCE [LARGE SCALE GENOMIC DNA]</scope>
    <source>
        <strain evidence="4 5">DSM 17459</strain>
    </source>
</reference>
<dbReference type="GO" id="GO:0030288">
    <property type="term" value="C:outer membrane-bounded periplasmic space"/>
    <property type="evidence" value="ECO:0007669"/>
    <property type="project" value="InterPro"/>
</dbReference>
<comment type="similarity">
    <text evidence="1">Belongs to the bacterial solute-binding protein 7 family.</text>
</comment>
<evidence type="ECO:0000313" key="4">
    <source>
        <dbReference type="EMBL" id="SHE95271.1"/>
    </source>
</evidence>
<dbReference type="NCBIfam" id="NF037995">
    <property type="entry name" value="TRAP_S1"/>
    <property type="match status" value="1"/>
</dbReference>
<evidence type="ECO:0000256" key="1">
    <source>
        <dbReference type="ARBA" id="ARBA00009023"/>
    </source>
</evidence>
<dbReference type="PANTHER" id="PTHR33376:SF7">
    <property type="entry name" value="C4-DICARBOXYLATE-BINDING PROTEIN DCTB"/>
    <property type="match status" value="1"/>
</dbReference>
<keyword evidence="2" id="KW-0813">Transport</keyword>
<proteinExistence type="inferred from homology"/>
<dbReference type="RefSeq" id="WP_072851324.1">
    <property type="nucleotide sequence ID" value="NZ_FQVI01000009.1"/>
</dbReference>
<dbReference type="PROSITE" id="PS51257">
    <property type="entry name" value="PROKAR_LIPOPROTEIN"/>
    <property type="match status" value="1"/>
</dbReference>
<dbReference type="EMBL" id="FQVI01000009">
    <property type="protein sequence ID" value="SHE95271.1"/>
    <property type="molecule type" value="Genomic_DNA"/>
</dbReference>
<dbReference type="InterPro" id="IPR038404">
    <property type="entry name" value="TRAP_DctP_sf"/>
</dbReference>
<dbReference type="GO" id="GO:0055085">
    <property type="term" value="P:transmembrane transport"/>
    <property type="evidence" value="ECO:0007669"/>
    <property type="project" value="InterPro"/>
</dbReference>
<dbReference type="CDD" id="cd13603">
    <property type="entry name" value="PBP2_TRAP_Siap_TeaA_like"/>
    <property type="match status" value="1"/>
</dbReference>
<gene>
    <name evidence="4" type="ORF">SAMN02745158_02059</name>
</gene>
<dbReference type="OrthoDB" id="9815946at2"/>
<name>A0A1M4XPD2_9CLOT</name>
<dbReference type="InterPro" id="IPR018389">
    <property type="entry name" value="DctP_fam"/>
</dbReference>
<organism evidence="4 5">
    <name type="scientific">Lactonifactor longoviformis DSM 17459</name>
    <dbReference type="NCBI Taxonomy" id="1122155"/>
    <lineage>
        <taxon>Bacteria</taxon>
        <taxon>Bacillati</taxon>
        <taxon>Bacillota</taxon>
        <taxon>Clostridia</taxon>
        <taxon>Eubacteriales</taxon>
        <taxon>Clostridiaceae</taxon>
        <taxon>Lactonifactor</taxon>
    </lineage>
</organism>
<dbReference type="NCBIfam" id="TIGR00787">
    <property type="entry name" value="dctP"/>
    <property type="match status" value="1"/>
</dbReference>
<evidence type="ECO:0000256" key="3">
    <source>
        <dbReference type="ARBA" id="ARBA00022729"/>
    </source>
</evidence>
<protein>
    <submittedName>
        <fullName evidence="4">Tripartite ATP-independent transporter solute receptor, DctP family</fullName>
    </submittedName>
</protein>
<dbReference type="AlphaFoldDB" id="A0A1M4XPD2"/>
<keyword evidence="3" id="KW-0732">Signal</keyword>
<evidence type="ECO:0000256" key="2">
    <source>
        <dbReference type="ARBA" id="ARBA00022448"/>
    </source>
</evidence>
<sequence>MKNNEKFFRITAVICMTALTCGLLTGCFGNSKSDADTAKKEDTAQASDKASSGENTVELSIAHIGALESPSNLAVEHFIELVEERSGGSIKITNYPASQLGADRDILEGIVGGTIDMGIPAAGISALYLPEYYIFDAMYMFESEEHLKKVAEGELGQEIADKFLDKTGVRVLTQNWERGTRQSIFSKDVEDLPDFAGVKIRLPEIDSYLKGYELLGAKPTIIAFNETYSSLQQGVVDGMECPLDWIYDNKFYEVCKNLVMTNHVYSVMTVLINDNKFNTLSDEQKKILEEASVEAGNYQNDLLHEKEEEYLKMMKEEGVKVYEPDLKPFRDAVEPMLPDMVNEWGDGLYDKVMSYK</sequence>
<dbReference type="PANTHER" id="PTHR33376">
    <property type="match status" value="1"/>
</dbReference>
<dbReference type="Pfam" id="PF03480">
    <property type="entry name" value="DctP"/>
    <property type="match status" value="1"/>
</dbReference>
<keyword evidence="4" id="KW-0675">Receptor</keyword>
<dbReference type="PIRSF" id="PIRSF006470">
    <property type="entry name" value="DctB"/>
    <property type="match status" value="1"/>
</dbReference>
<dbReference type="Gene3D" id="3.40.190.170">
    <property type="entry name" value="Bacterial extracellular solute-binding protein, family 7"/>
    <property type="match status" value="1"/>
</dbReference>
<evidence type="ECO:0000313" key="5">
    <source>
        <dbReference type="Proteomes" id="UP000184245"/>
    </source>
</evidence>
<keyword evidence="5" id="KW-1185">Reference proteome</keyword>
<dbReference type="Proteomes" id="UP000184245">
    <property type="component" value="Unassembled WGS sequence"/>
</dbReference>
<dbReference type="STRING" id="1122155.SAMN02745158_02059"/>
<dbReference type="InterPro" id="IPR004682">
    <property type="entry name" value="TRAP_DctP"/>
</dbReference>
<accession>A0A1M4XPD2</accession>